<proteinExistence type="inferred from homology"/>
<reference evidence="8 9" key="1">
    <citation type="submission" date="2016-07" db="EMBL/GenBank/DDBJ databases">
        <title>Draft genome of Scalindua rubra, obtained from a brine-seawater interface in the Red Sea, sheds light on salt adaptation in anammox bacteria.</title>
        <authorList>
            <person name="Speth D.R."/>
            <person name="Lagkouvardos I."/>
            <person name="Wang Y."/>
            <person name="Qian P.-Y."/>
            <person name="Dutilh B.E."/>
            <person name="Jetten M.S."/>
        </authorList>
    </citation>
    <scope>NUCLEOTIDE SEQUENCE [LARGE SCALE GENOMIC DNA]</scope>
    <source>
        <strain evidence="8">BSI-1</strain>
    </source>
</reference>
<evidence type="ECO:0000313" key="9">
    <source>
        <dbReference type="Proteomes" id="UP000094056"/>
    </source>
</evidence>
<sequence length="415" mass="46056">MSRNSEIKVLVINCGSSSVKFQLINISNENVLASGIVERLGLPQSLIKFKFNDKGFAKDFTKECGSLDHSSAISEIIDAITHNQFGVIGNKSEVSAVGHRVVHGAEQFTESVLITDDTIKQIEACIELAPLHNPHNLKGILVCKELLPDVPQVAVFDTAFHQTMEDYAYMYALAYRFYEKHRFRRYGFHGTSHFYVAHKAAEIVGKDIRELRIITCHLGNGASITAVKYGKSIDTSMGFTPLEGLIMGTRCGDVDPAMVLFVMEKEGLSLHECDTLMNKECGLIGISGISSDMRELIKAYEDGNDRARLALQMYSYRIKKYIGMYSASMNGVDVIVFTGGIGENATLIRSMCCTDMEYLGIDFDEDKNKKTIGTEGDLTARDSKVRVLCVPTNEELVIARDTARIINKNKTTQID</sequence>
<feature type="active site" description="Proton donor/acceptor" evidence="6">
    <location>
        <position position="157"/>
    </location>
</feature>
<dbReference type="GO" id="GO:0000287">
    <property type="term" value="F:magnesium ion binding"/>
    <property type="evidence" value="ECO:0007669"/>
    <property type="project" value="UniProtKB-UniRule"/>
</dbReference>
<organism evidence="8 9">
    <name type="scientific">Candidatus Scalindua rubra</name>
    <dbReference type="NCBI Taxonomy" id="1872076"/>
    <lineage>
        <taxon>Bacteria</taxon>
        <taxon>Pseudomonadati</taxon>
        <taxon>Planctomycetota</taxon>
        <taxon>Candidatus Brocadiia</taxon>
        <taxon>Candidatus Brocadiales</taxon>
        <taxon>Candidatus Scalinduaceae</taxon>
        <taxon>Candidatus Scalindua</taxon>
    </lineage>
</organism>
<dbReference type="PROSITE" id="PS01076">
    <property type="entry name" value="ACETATE_KINASE_2"/>
    <property type="match status" value="1"/>
</dbReference>
<feature type="binding site" evidence="6">
    <location>
        <begin position="292"/>
        <end position="294"/>
    </location>
    <ligand>
        <name>ATP</name>
        <dbReference type="ChEBI" id="CHEBI:30616"/>
    </ligand>
</feature>
<evidence type="ECO:0000256" key="5">
    <source>
        <dbReference type="ARBA" id="ARBA00022840"/>
    </source>
</evidence>
<feature type="binding site" evidence="6">
    <location>
        <begin position="340"/>
        <end position="344"/>
    </location>
    <ligand>
        <name>ATP</name>
        <dbReference type="ChEBI" id="CHEBI:30616"/>
    </ligand>
</feature>
<evidence type="ECO:0000256" key="3">
    <source>
        <dbReference type="ARBA" id="ARBA00022741"/>
    </source>
</evidence>
<dbReference type="GO" id="GO:0005737">
    <property type="term" value="C:cytoplasm"/>
    <property type="evidence" value="ECO:0007669"/>
    <property type="project" value="UniProtKB-SubCell"/>
</dbReference>
<comment type="catalytic activity">
    <reaction evidence="6">
        <text>acetate + ATP = acetyl phosphate + ADP</text>
        <dbReference type="Rhea" id="RHEA:11352"/>
        <dbReference type="ChEBI" id="CHEBI:22191"/>
        <dbReference type="ChEBI" id="CHEBI:30089"/>
        <dbReference type="ChEBI" id="CHEBI:30616"/>
        <dbReference type="ChEBI" id="CHEBI:456216"/>
        <dbReference type="EC" id="2.7.2.1"/>
    </reaction>
</comment>
<evidence type="ECO:0000313" key="8">
    <source>
        <dbReference type="EMBL" id="ODS31504.1"/>
    </source>
</evidence>
<comment type="pathway">
    <text evidence="6">Metabolic intermediate biosynthesis; acetyl-CoA biosynthesis; acetyl-CoA from acetate: step 1/2.</text>
</comment>
<dbReference type="NCBIfam" id="TIGR00016">
    <property type="entry name" value="ackA"/>
    <property type="match status" value="1"/>
</dbReference>
<keyword evidence="6" id="KW-0479">Metal-binding</keyword>
<comment type="subunit">
    <text evidence="6">Homodimer.</text>
</comment>
<comment type="caution">
    <text evidence="8">The sequence shown here is derived from an EMBL/GenBank/DDBJ whole genome shotgun (WGS) entry which is preliminary data.</text>
</comment>
<comment type="subcellular location">
    <subcellularLocation>
        <location evidence="6">Cytoplasm</location>
    </subcellularLocation>
</comment>
<evidence type="ECO:0000256" key="1">
    <source>
        <dbReference type="ARBA" id="ARBA00008748"/>
    </source>
</evidence>
<comment type="function">
    <text evidence="6">Catalyzes the formation of acetyl phosphate from acetate and ATP. Can also catalyze the reverse reaction.</text>
</comment>
<dbReference type="InterPro" id="IPR000890">
    <property type="entry name" value="Aliphatic_acid_kin_short-chain"/>
</dbReference>
<feature type="binding site" evidence="6">
    <location>
        <begin position="217"/>
        <end position="221"/>
    </location>
    <ligand>
        <name>ATP</name>
        <dbReference type="ChEBI" id="CHEBI:30616"/>
    </ligand>
</feature>
<dbReference type="InterPro" id="IPR023865">
    <property type="entry name" value="Aliphatic_acid_kinase_CS"/>
</dbReference>
<accession>A0A1E3X959</accession>
<evidence type="ECO:0000256" key="2">
    <source>
        <dbReference type="ARBA" id="ARBA00022679"/>
    </source>
</evidence>
<dbReference type="PANTHER" id="PTHR21060">
    <property type="entry name" value="ACETATE KINASE"/>
    <property type="match status" value="1"/>
</dbReference>
<dbReference type="PROSITE" id="PS01075">
    <property type="entry name" value="ACETATE_KINASE_1"/>
    <property type="match status" value="1"/>
</dbReference>
<comment type="cofactor">
    <cofactor evidence="6">
        <name>Mg(2+)</name>
        <dbReference type="ChEBI" id="CHEBI:18420"/>
    </cofactor>
    <cofactor evidence="6">
        <name>Mn(2+)</name>
        <dbReference type="ChEBI" id="CHEBI:29035"/>
    </cofactor>
    <text evidence="6">Mg(2+). Can also accept Mn(2+).</text>
</comment>
<dbReference type="PIRSF" id="PIRSF000722">
    <property type="entry name" value="Acetate_prop_kin"/>
    <property type="match status" value="1"/>
</dbReference>
<keyword evidence="3 6" id="KW-0547">Nucleotide-binding</keyword>
<dbReference type="GO" id="GO:0008776">
    <property type="term" value="F:acetate kinase activity"/>
    <property type="evidence" value="ECO:0007669"/>
    <property type="project" value="UniProtKB-UniRule"/>
</dbReference>
<evidence type="ECO:0000256" key="6">
    <source>
        <dbReference type="HAMAP-Rule" id="MF_00020"/>
    </source>
</evidence>
<dbReference type="Pfam" id="PF00871">
    <property type="entry name" value="Acetate_kinase"/>
    <property type="match status" value="1"/>
</dbReference>
<dbReference type="InterPro" id="IPR004372">
    <property type="entry name" value="Ac/propionate_kinase"/>
</dbReference>
<feature type="site" description="Transition state stabilizer" evidence="6">
    <location>
        <position position="189"/>
    </location>
</feature>
<keyword evidence="6" id="KW-0963">Cytoplasm</keyword>
<dbReference type="Gene3D" id="3.30.420.40">
    <property type="match status" value="2"/>
</dbReference>
<dbReference type="GO" id="GO:0005524">
    <property type="term" value="F:ATP binding"/>
    <property type="evidence" value="ECO:0007669"/>
    <property type="project" value="UniProtKB-KW"/>
</dbReference>
<evidence type="ECO:0000256" key="4">
    <source>
        <dbReference type="ARBA" id="ARBA00022777"/>
    </source>
</evidence>
<protein>
    <recommendedName>
        <fullName evidence="6">Acetate kinase</fullName>
        <ecNumber evidence="6">2.7.2.1</ecNumber>
    </recommendedName>
    <alternativeName>
        <fullName evidence="6">Acetokinase</fullName>
    </alternativeName>
</protein>
<dbReference type="PRINTS" id="PR00471">
    <property type="entry name" value="ACETATEKNASE"/>
</dbReference>
<feature type="binding site" evidence="6">
    <location>
        <position position="100"/>
    </location>
    <ligand>
        <name>substrate</name>
    </ligand>
</feature>
<feature type="binding site" evidence="6">
    <location>
        <position position="394"/>
    </location>
    <ligand>
        <name>Mg(2+)</name>
        <dbReference type="ChEBI" id="CHEBI:18420"/>
    </ligand>
</feature>
<dbReference type="HAMAP" id="MF_00020">
    <property type="entry name" value="Acetate_kinase"/>
    <property type="match status" value="1"/>
</dbReference>
<dbReference type="CDD" id="cd24010">
    <property type="entry name" value="ASKHA_NBD_AcK_PK"/>
    <property type="match status" value="1"/>
</dbReference>
<feature type="site" description="Transition state stabilizer" evidence="6">
    <location>
        <position position="250"/>
    </location>
</feature>
<dbReference type="GO" id="GO:0006085">
    <property type="term" value="P:acetyl-CoA biosynthetic process"/>
    <property type="evidence" value="ECO:0007669"/>
    <property type="project" value="UniProtKB-UniRule"/>
</dbReference>
<comment type="similarity">
    <text evidence="1 6 7">Belongs to the acetokinase family.</text>
</comment>
<dbReference type="GO" id="GO:0006083">
    <property type="term" value="P:acetate metabolic process"/>
    <property type="evidence" value="ECO:0007669"/>
    <property type="project" value="TreeGrafter"/>
</dbReference>
<feature type="binding site" evidence="6">
    <location>
        <position position="20"/>
    </location>
    <ligand>
        <name>ATP</name>
        <dbReference type="ChEBI" id="CHEBI:30616"/>
    </ligand>
</feature>
<keyword evidence="4 6" id="KW-0418">Kinase</keyword>
<gene>
    <name evidence="6 8" type="primary">ackA</name>
    <name evidence="8" type="ORF">SCARUB_03373</name>
</gene>
<dbReference type="InterPro" id="IPR043129">
    <property type="entry name" value="ATPase_NBD"/>
</dbReference>
<dbReference type="EMBL" id="MAYW01000113">
    <property type="protein sequence ID" value="ODS31504.1"/>
    <property type="molecule type" value="Genomic_DNA"/>
</dbReference>
<dbReference type="SUPFAM" id="SSF53067">
    <property type="entry name" value="Actin-like ATPase domain"/>
    <property type="match status" value="2"/>
</dbReference>
<dbReference type="Proteomes" id="UP000094056">
    <property type="component" value="Unassembled WGS sequence"/>
</dbReference>
<dbReference type="AlphaFoldDB" id="A0A1E3X959"/>
<name>A0A1E3X959_9BACT</name>
<dbReference type="PANTHER" id="PTHR21060:SF15">
    <property type="entry name" value="ACETATE KINASE-RELATED"/>
    <property type="match status" value="1"/>
</dbReference>
<keyword evidence="5 6" id="KW-0067">ATP-binding</keyword>
<dbReference type="UniPathway" id="UPA00340">
    <property type="reaction ID" value="UER00458"/>
</dbReference>
<evidence type="ECO:0000256" key="7">
    <source>
        <dbReference type="RuleBase" id="RU003835"/>
    </source>
</evidence>
<dbReference type="EC" id="2.7.2.1" evidence="6"/>
<keyword evidence="2 6" id="KW-0808">Transferase</keyword>
<keyword evidence="6" id="KW-0460">Magnesium</keyword>
<feature type="binding site" evidence="6">
    <location>
        <position position="13"/>
    </location>
    <ligand>
        <name>Mg(2+)</name>
        <dbReference type="ChEBI" id="CHEBI:18420"/>
    </ligand>
</feature>
<dbReference type="PATRIC" id="fig|1872076.5.peg.4016"/>